<evidence type="ECO:0000256" key="5">
    <source>
        <dbReference type="ARBA" id="ARBA00022833"/>
    </source>
</evidence>
<feature type="domain" description="Cas12f1-like TNB" evidence="10">
    <location>
        <begin position="293"/>
        <end position="360"/>
    </location>
</feature>
<feature type="domain" description="Probable transposase IS891/IS1136/IS1341" evidence="9">
    <location>
        <begin position="168"/>
        <end position="281"/>
    </location>
</feature>
<evidence type="ECO:0000256" key="2">
    <source>
        <dbReference type="ARBA" id="ARBA00011044"/>
    </source>
</evidence>
<comment type="similarity">
    <text evidence="1">In the C-terminal section; belongs to the transposase 35 family.</text>
</comment>
<reference evidence="12 13" key="1">
    <citation type="submission" date="2019-01" db="EMBL/GenBank/DDBJ databases">
        <authorList>
            <person name="Brito A."/>
        </authorList>
    </citation>
    <scope>NUCLEOTIDE SEQUENCE [LARGE SCALE GENOMIC DNA]</scope>
    <source>
        <strain evidence="12">1</strain>
    </source>
</reference>
<protein>
    <submittedName>
        <fullName evidence="12">Transposase</fullName>
    </submittedName>
</protein>
<sequence length="415" mass="47094">MKARYNYRIYPKPHQIVPLAKAFGCARTVWNDALWLYKQAFINGEPRPKDVDKRVITQAKKTEQRAWLAEVSNIVLQQSFRDLQTAWNNYFNSQSGTRKGKEVGSPKFKKKSSRQTIRLRKGGFSVHSQSVKVAKIGHIKMVVSRPLPSAPSSVTIIKDSTGRYFASFVVEVPGQIAPQTDNSCGIDLGLTHFCILSSGEKVENPRLHKKMLKRIKKANRRLLLAKRDSKRRERRKRKLAKLHAEVKDQRTDFLHKLTTRLVRENQTLAVEDLNVSGMVKNHKLSRAISDAGWAKFKTMLAAKCDKYGRDLTIVDRWFASSQLCSECGKSGGKKELDVREWECLFCNTIHDRDINASINLSRWVGGQSDQDGAYKLRGKPTQTAPHKNGRGASVSLPKVAVRREASTTYEQLSLF</sequence>
<keyword evidence="3" id="KW-0815">Transposition</keyword>
<comment type="similarity">
    <text evidence="2">In the N-terminal section; belongs to the transposase 2 family.</text>
</comment>
<evidence type="ECO:0000259" key="9">
    <source>
        <dbReference type="Pfam" id="PF01385"/>
    </source>
</evidence>
<dbReference type="InterPro" id="IPR001959">
    <property type="entry name" value="Transposase"/>
</dbReference>
<evidence type="ECO:0000256" key="7">
    <source>
        <dbReference type="ARBA" id="ARBA00023172"/>
    </source>
</evidence>
<dbReference type="NCBIfam" id="TIGR01766">
    <property type="entry name" value="IS200/IS605 family accessory protein TnpB-like domain"/>
    <property type="match status" value="1"/>
</dbReference>
<dbReference type="Proteomes" id="UP000320055">
    <property type="component" value="Unassembled WGS sequence"/>
</dbReference>
<gene>
    <name evidence="12" type="ORF">H1P_1610014</name>
</gene>
<evidence type="ECO:0000256" key="3">
    <source>
        <dbReference type="ARBA" id="ARBA00022578"/>
    </source>
</evidence>
<keyword evidence="13" id="KW-1185">Reference proteome</keyword>
<dbReference type="GO" id="GO:0006310">
    <property type="term" value="P:DNA recombination"/>
    <property type="evidence" value="ECO:0007669"/>
    <property type="project" value="UniProtKB-KW"/>
</dbReference>
<dbReference type="InterPro" id="IPR010095">
    <property type="entry name" value="Cas12f1-like_TNB"/>
</dbReference>
<dbReference type="Pfam" id="PF07282">
    <property type="entry name" value="Cas12f1-like_TNB"/>
    <property type="match status" value="1"/>
</dbReference>
<proteinExistence type="inferred from homology"/>
<dbReference type="InterPro" id="IPR021027">
    <property type="entry name" value="Transposase_put_HTH"/>
</dbReference>
<evidence type="ECO:0000256" key="8">
    <source>
        <dbReference type="SAM" id="MobiDB-lite"/>
    </source>
</evidence>
<dbReference type="Pfam" id="PF12323">
    <property type="entry name" value="HTH_OrfB_IS605"/>
    <property type="match status" value="1"/>
</dbReference>
<accession>A0A563VMQ3</accession>
<dbReference type="GO" id="GO:0003677">
    <property type="term" value="F:DNA binding"/>
    <property type="evidence" value="ECO:0007669"/>
    <property type="project" value="UniProtKB-KW"/>
</dbReference>
<dbReference type="AlphaFoldDB" id="A0A563VMQ3"/>
<dbReference type="GO" id="GO:0032196">
    <property type="term" value="P:transposition"/>
    <property type="evidence" value="ECO:0007669"/>
    <property type="project" value="UniProtKB-KW"/>
</dbReference>
<evidence type="ECO:0000259" key="11">
    <source>
        <dbReference type="Pfam" id="PF12323"/>
    </source>
</evidence>
<keyword evidence="4" id="KW-0479">Metal-binding</keyword>
<feature type="domain" description="Transposase putative helix-turn-helix" evidence="11">
    <location>
        <begin position="1"/>
        <end position="40"/>
    </location>
</feature>
<dbReference type="Pfam" id="PF01385">
    <property type="entry name" value="OrfB_IS605"/>
    <property type="match status" value="1"/>
</dbReference>
<dbReference type="InterPro" id="IPR051399">
    <property type="entry name" value="RNA-guided_DNA_endo/Transpos"/>
</dbReference>
<dbReference type="PANTHER" id="PTHR30405:SF25">
    <property type="entry name" value="RNA-GUIDED DNA ENDONUCLEASE INSQ-RELATED"/>
    <property type="match status" value="1"/>
</dbReference>
<dbReference type="PANTHER" id="PTHR30405">
    <property type="entry name" value="TRANSPOSASE"/>
    <property type="match status" value="1"/>
</dbReference>
<evidence type="ECO:0000313" key="12">
    <source>
        <dbReference type="EMBL" id="VEP12734.1"/>
    </source>
</evidence>
<keyword evidence="6" id="KW-0238">DNA-binding</keyword>
<dbReference type="GO" id="GO:0046872">
    <property type="term" value="F:metal ion binding"/>
    <property type="evidence" value="ECO:0007669"/>
    <property type="project" value="UniProtKB-KW"/>
</dbReference>
<dbReference type="NCBIfam" id="NF040570">
    <property type="entry name" value="guided_TnpB"/>
    <property type="match status" value="1"/>
</dbReference>
<feature type="region of interest" description="Disordered" evidence="8">
    <location>
        <begin position="371"/>
        <end position="395"/>
    </location>
</feature>
<keyword evidence="7" id="KW-0233">DNA recombination</keyword>
<dbReference type="EMBL" id="CAACVJ010000070">
    <property type="protein sequence ID" value="VEP12734.1"/>
    <property type="molecule type" value="Genomic_DNA"/>
</dbReference>
<evidence type="ECO:0000256" key="4">
    <source>
        <dbReference type="ARBA" id="ARBA00022723"/>
    </source>
</evidence>
<organism evidence="12 13">
    <name type="scientific">Hyella patelloides LEGE 07179</name>
    <dbReference type="NCBI Taxonomy" id="945734"/>
    <lineage>
        <taxon>Bacteria</taxon>
        <taxon>Bacillati</taxon>
        <taxon>Cyanobacteriota</taxon>
        <taxon>Cyanophyceae</taxon>
        <taxon>Pleurocapsales</taxon>
        <taxon>Hyellaceae</taxon>
        <taxon>Hyella</taxon>
    </lineage>
</organism>
<dbReference type="RefSeq" id="WP_144870780.1">
    <property type="nucleotide sequence ID" value="NZ_LR213912.1"/>
</dbReference>
<evidence type="ECO:0000256" key="6">
    <source>
        <dbReference type="ARBA" id="ARBA00023125"/>
    </source>
</evidence>
<evidence type="ECO:0000259" key="10">
    <source>
        <dbReference type="Pfam" id="PF07282"/>
    </source>
</evidence>
<dbReference type="OrthoDB" id="443538at2"/>
<evidence type="ECO:0000256" key="1">
    <source>
        <dbReference type="ARBA" id="ARBA00008761"/>
    </source>
</evidence>
<keyword evidence="5" id="KW-0862">Zinc</keyword>
<evidence type="ECO:0000313" key="13">
    <source>
        <dbReference type="Proteomes" id="UP000320055"/>
    </source>
</evidence>
<name>A0A563VMQ3_9CYAN</name>